<dbReference type="NCBIfam" id="TIGR00331">
    <property type="entry name" value="hrcA"/>
    <property type="match status" value="1"/>
</dbReference>
<evidence type="ECO:0000256" key="3">
    <source>
        <dbReference type="ARBA" id="ARBA00023016"/>
    </source>
</evidence>
<dbReference type="InterPro" id="IPR036388">
    <property type="entry name" value="WH-like_DNA-bd_sf"/>
</dbReference>
<dbReference type="Gene3D" id="3.30.450.40">
    <property type="match status" value="1"/>
</dbReference>
<organism evidence="7 8">
    <name type="scientific">Pyxidicoccus parkwayensis</name>
    <dbReference type="NCBI Taxonomy" id="2813578"/>
    <lineage>
        <taxon>Bacteria</taxon>
        <taxon>Pseudomonadati</taxon>
        <taxon>Myxococcota</taxon>
        <taxon>Myxococcia</taxon>
        <taxon>Myxococcales</taxon>
        <taxon>Cystobacterineae</taxon>
        <taxon>Myxococcaceae</taxon>
        <taxon>Pyxidicoccus</taxon>
    </lineage>
</organism>
<dbReference type="InterPro" id="IPR023120">
    <property type="entry name" value="WHTH_transcript_rep_HrcA_IDD"/>
</dbReference>
<evidence type="ECO:0000259" key="6">
    <source>
        <dbReference type="Pfam" id="PF01628"/>
    </source>
</evidence>
<gene>
    <name evidence="5 7" type="primary">hrcA</name>
    <name evidence="7" type="ORF">JY651_46650</name>
</gene>
<dbReference type="InterPro" id="IPR029016">
    <property type="entry name" value="GAF-like_dom_sf"/>
</dbReference>
<comment type="similarity">
    <text evidence="5">Belongs to the HrcA family.</text>
</comment>
<dbReference type="SUPFAM" id="SSF46785">
    <property type="entry name" value="Winged helix' DNA-binding domain"/>
    <property type="match status" value="1"/>
</dbReference>
<dbReference type="HAMAP" id="MF_00081">
    <property type="entry name" value="HrcA"/>
    <property type="match status" value="1"/>
</dbReference>
<dbReference type="InterPro" id="IPR021153">
    <property type="entry name" value="HrcA_C"/>
</dbReference>
<keyword evidence="1 5" id="KW-0678">Repressor</keyword>
<evidence type="ECO:0000256" key="4">
    <source>
        <dbReference type="ARBA" id="ARBA00023163"/>
    </source>
</evidence>
<dbReference type="SUPFAM" id="SSF55781">
    <property type="entry name" value="GAF domain-like"/>
    <property type="match status" value="1"/>
</dbReference>
<dbReference type="PIRSF" id="PIRSF005485">
    <property type="entry name" value="HrcA"/>
    <property type="match status" value="1"/>
</dbReference>
<dbReference type="EMBL" id="CP071090">
    <property type="protein sequence ID" value="QSQ22516.1"/>
    <property type="molecule type" value="Genomic_DNA"/>
</dbReference>
<dbReference type="InterPro" id="IPR002571">
    <property type="entry name" value="HrcA"/>
</dbReference>
<dbReference type="PANTHER" id="PTHR34824:SF1">
    <property type="entry name" value="HEAT-INDUCIBLE TRANSCRIPTION REPRESSOR HRCA"/>
    <property type="match status" value="1"/>
</dbReference>
<evidence type="ECO:0000256" key="2">
    <source>
        <dbReference type="ARBA" id="ARBA00023015"/>
    </source>
</evidence>
<dbReference type="InterPro" id="IPR036390">
    <property type="entry name" value="WH_DNA-bd_sf"/>
</dbReference>
<proteinExistence type="inferred from homology"/>
<evidence type="ECO:0000256" key="1">
    <source>
        <dbReference type="ARBA" id="ARBA00022491"/>
    </source>
</evidence>
<keyword evidence="3 5" id="KW-0346">Stress response</keyword>
<dbReference type="RefSeq" id="WP_206724092.1">
    <property type="nucleotide sequence ID" value="NZ_CP071090.1"/>
</dbReference>
<accession>A0ABX7NYQ0</accession>
<dbReference type="Gene3D" id="1.10.10.10">
    <property type="entry name" value="Winged helix-like DNA-binding domain superfamily/Winged helix DNA-binding domain"/>
    <property type="match status" value="1"/>
</dbReference>
<keyword evidence="2 5" id="KW-0805">Transcription regulation</keyword>
<evidence type="ECO:0000313" key="7">
    <source>
        <dbReference type="EMBL" id="QSQ22516.1"/>
    </source>
</evidence>
<dbReference type="PANTHER" id="PTHR34824">
    <property type="entry name" value="HEAT-INDUCIBLE TRANSCRIPTION REPRESSOR HRCA"/>
    <property type="match status" value="1"/>
</dbReference>
<reference evidence="7 8" key="1">
    <citation type="submission" date="2021-02" db="EMBL/GenBank/DDBJ databases">
        <title>De Novo genome assembly of isolated myxobacteria.</title>
        <authorList>
            <person name="Stevens D.C."/>
        </authorList>
    </citation>
    <scope>NUCLEOTIDE SEQUENCE [LARGE SCALE GENOMIC DNA]</scope>
    <source>
        <strain evidence="8">SCPEA02</strain>
    </source>
</reference>
<protein>
    <recommendedName>
        <fullName evidence="5">Heat-inducible transcription repressor HrcA</fullName>
    </recommendedName>
</protein>
<dbReference type="Pfam" id="PF01628">
    <property type="entry name" value="HrcA"/>
    <property type="match status" value="1"/>
</dbReference>
<evidence type="ECO:0000256" key="5">
    <source>
        <dbReference type="HAMAP-Rule" id="MF_00081"/>
    </source>
</evidence>
<sequence>MSSEELGEREKEVLRAVVQEYISTGGPVGSQQLTRRPGFEVSSATMRNVLADLEELGFLEKPHTSAGRVPTDQGYRFYVDTLVKLKDPTPRDRELIHAGLIQETNLEEVLGEASRILHSLTRHAGVVVTPRPDASVFHRIEFVRLREDRVLAILVGQSGQVHNKAITVDFPITSDELLKASNYLSELLREVPLEEARERIRAEMDQEQALYNVLTAKALKLGAAATDLPTTERVLIQGTGSFLEAPEFADVERMRALFKALDEKHKLLSLLDRVQRANEMQIFIGAESDFSAAGDVSVIASPYGNQEQVLGTVGVIGPTRMDYRRVIPLVNFTAQVLSRVLEKV</sequence>
<evidence type="ECO:0000313" key="8">
    <source>
        <dbReference type="Proteomes" id="UP000662747"/>
    </source>
</evidence>
<keyword evidence="4 5" id="KW-0804">Transcription</keyword>
<keyword evidence="8" id="KW-1185">Reference proteome</keyword>
<name>A0ABX7NYQ0_9BACT</name>
<comment type="function">
    <text evidence="5">Negative regulator of class I heat shock genes (grpE-dnaK-dnaJ and groELS operons). Prevents heat-shock induction of these operons.</text>
</comment>
<dbReference type="Gene3D" id="3.30.390.60">
    <property type="entry name" value="Heat-inducible transcription repressor hrca homolog, domain 3"/>
    <property type="match status" value="1"/>
</dbReference>
<dbReference type="Proteomes" id="UP000662747">
    <property type="component" value="Chromosome"/>
</dbReference>
<feature type="domain" description="Heat-inducible transcription repressor HrcA C-terminal" evidence="6">
    <location>
        <begin position="107"/>
        <end position="327"/>
    </location>
</feature>